<dbReference type="AlphaFoldDB" id="A0A2T8HQ68"/>
<dbReference type="Gene3D" id="2.130.10.10">
    <property type="entry name" value="YVTN repeat-like/Quinoprotein amine dehydrogenase"/>
    <property type="match status" value="1"/>
</dbReference>
<dbReference type="SUPFAM" id="SSF50998">
    <property type="entry name" value="Quinoprotein alcohol dehydrogenase-like"/>
    <property type="match status" value="1"/>
</dbReference>
<keyword evidence="3" id="KW-1185">Reference proteome</keyword>
<name>A0A2T8HQ68_9RHOB</name>
<protein>
    <recommendedName>
        <fullName evidence="4">WD40 repeat domain-containing protein</fullName>
    </recommendedName>
</protein>
<keyword evidence="1" id="KW-0732">Signal</keyword>
<dbReference type="EMBL" id="QDKM01000011">
    <property type="protein sequence ID" value="PVH27566.1"/>
    <property type="molecule type" value="Genomic_DNA"/>
</dbReference>
<gene>
    <name evidence="2" type="ORF">DDE20_16645</name>
</gene>
<sequence>MRPIFAALFAAASGAISPAPIAAQTHWQPLGQLETAPGEHLGPLTVSPGGDLVAGSLWSPEGGFRARVWSLRDGLAMATLDGVFPSLLPIRFAQPANTPGLISAQVYAHSRRHLRSWTLSGAAPVLELAFEEDFLADDVLYDPFRQTFIVAGTFGPLWVYGQSGAQIATIETDAMRPHGAMTLSQDGSELVVDSSGFTLTYQMSGAPYQCTDGSCAEIYAQLPGSYGPYEALLAVDPLRQRLASLPPIDAERLHLGGGNFHPVATPTVRLWEALEGWNSDTAPVLTLEGFATPLRYGAFSADGARLLTLDESNNLAVWNAETGAQTMTAQGIIAAQFIPGGKTIVVHAADGSSAIIDIGGGDLLQPLPPPSENTVIAPDGQTLITYSAGRAGPARVWRRR</sequence>
<feature type="signal peptide" evidence="1">
    <location>
        <begin position="1"/>
        <end position="22"/>
    </location>
</feature>
<evidence type="ECO:0000256" key="1">
    <source>
        <dbReference type="SAM" id="SignalP"/>
    </source>
</evidence>
<dbReference type="InterPro" id="IPR011047">
    <property type="entry name" value="Quinoprotein_ADH-like_sf"/>
</dbReference>
<reference evidence="2 3" key="1">
    <citation type="submission" date="2018-04" db="EMBL/GenBank/DDBJ databases">
        <title>Pararhodobacter oceanense sp. nov., isolated from marine intertidal sediment.</title>
        <authorList>
            <person name="Wang X.-L."/>
            <person name="Du Z.-J."/>
        </authorList>
    </citation>
    <scope>NUCLEOTIDE SEQUENCE [LARGE SCALE GENOMIC DNA]</scope>
    <source>
        <strain evidence="2 3">AM505</strain>
    </source>
</reference>
<dbReference type="InterPro" id="IPR015943">
    <property type="entry name" value="WD40/YVTN_repeat-like_dom_sf"/>
</dbReference>
<accession>A0A2T8HQ68</accession>
<dbReference type="OrthoDB" id="7843984at2"/>
<proteinExistence type="predicted"/>
<evidence type="ECO:0008006" key="4">
    <source>
        <dbReference type="Google" id="ProtNLM"/>
    </source>
</evidence>
<feature type="chain" id="PRO_5015533335" description="WD40 repeat domain-containing protein" evidence="1">
    <location>
        <begin position="23"/>
        <end position="400"/>
    </location>
</feature>
<evidence type="ECO:0000313" key="2">
    <source>
        <dbReference type="EMBL" id="PVH27566.1"/>
    </source>
</evidence>
<dbReference type="RefSeq" id="WP_116559662.1">
    <property type="nucleotide sequence ID" value="NZ_QDKM01000011.1"/>
</dbReference>
<evidence type="ECO:0000313" key="3">
    <source>
        <dbReference type="Proteomes" id="UP000245911"/>
    </source>
</evidence>
<comment type="caution">
    <text evidence="2">The sequence shown here is derived from an EMBL/GenBank/DDBJ whole genome shotgun (WGS) entry which is preliminary data.</text>
</comment>
<organism evidence="2 3">
    <name type="scientific">Pararhodobacter oceanensis</name>
    <dbReference type="NCBI Taxonomy" id="2172121"/>
    <lineage>
        <taxon>Bacteria</taxon>
        <taxon>Pseudomonadati</taxon>
        <taxon>Pseudomonadota</taxon>
        <taxon>Alphaproteobacteria</taxon>
        <taxon>Rhodobacterales</taxon>
        <taxon>Paracoccaceae</taxon>
        <taxon>Pararhodobacter</taxon>
    </lineage>
</organism>
<dbReference type="Proteomes" id="UP000245911">
    <property type="component" value="Unassembled WGS sequence"/>
</dbReference>